<keyword evidence="1" id="KW-0560">Oxidoreductase</keyword>
<reference evidence="1" key="1">
    <citation type="journal article" date="2017" name="Nature">
        <title>The sunflower genome provides insights into oil metabolism, flowering and Asterid evolution.</title>
        <authorList>
            <person name="Badouin H."/>
            <person name="Gouzy J."/>
            <person name="Grassa C.J."/>
            <person name="Murat F."/>
            <person name="Staton S.E."/>
            <person name="Cottret L."/>
            <person name="Lelandais-Briere C."/>
            <person name="Owens G.L."/>
            <person name="Carrere S."/>
            <person name="Mayjonade B."/>
            <person name="Legrand L."/>
            <person name="Gill N."/>
            <person name="Kane N.C."/>
            <person name="Bowers J.E."/>
            <person name="Hubner S."/>
            <person name="Bellec A."/>
            <person name="Berard A."/>
            <person name="Berges H."/>
            <person name="Blanchet N."/>
            <person name="Boniface M.C."/>
            <person name="Brunel D."/>
            <person name="Catrice O."/>
            <person name="Chaidir N."/>
            <person name="Claudel C."/>
            <person name="Donnadieu C."/>
            <person name="Faraut T."/>
            <person name="Fievet G."/>
            <person name="Helmstetter N."/>
            <person name="King M."/>
            <person name="Knapp S.J."/>
            <person name="Lai Z."/>
            <person name="Le Paslier M.C."/>
            <person name="Lippi Y."/>
            <person name="Lorenzon L."/>
            <person name="Mandel J.R."/>
            <person name="Marage G."/>
            <person name="Marchand G."/>
            <person name="Marquand E."/>
            <person name="Bret-Mestries E."/>
            <person name="Morien E."/>
            <person name="Nambeesan S."/>
            <person name="Nguyen T."/>
            <person name="Pegot-Espagnet P."/>
            <person name="Pouilly N."/>
            <person name="Raftis F."/>
            <person name="Sallet E."/>
            <person name="Schiex T."/>
            <person name="Thomas J."/>
            <person name="Vandecasteele C."/>
            <person name="Vares D."/>
            <person name="Vear F."/>
            <person name="Vautrin S."/>
            <person name="Crespi M."/>
            <person name="Mangin B."/>
            <person name="Burke J.M."/>
            <person name="Salse J."/>
            <person name="Munos S."/>
            <person name="Vincourt P."/>
            <person name="Rieseberg L.H."/>
            <person name="Langlade N.B."/>
        </authorList>
    </citation>
    <scope>NUCLEOTIDE SEQUENCE</scope>
    <source>
        <tissue evidence="1">Leaves</tissue>
    </source>
</reference>
<accession>A0A9K3HY99</accession>
<evidence type="ECO:0000313" key="2">
    <source>
        <dbReference type="Proteomes" id="UP000215914"/>
    </source>
</evidence>
<evidence type="ECO:0000313" key="1">
    <source>
        <dbReference type="EMBL" id="KAF5786763.1"/>
    </source>
</evidence>
<protein>
    <submittedName>
        <fullName evidence="1">Very-long-chain 3-oxoacyl-CoA reductase</fullName>
        <ecNumber evidence="1">1.1.1.330</ecNumber>
    </submittedName>
</protein>
<dbReference type="EC" id="1.1.1.330" evidence="1"/>
<sequence length="113" mass="12289">MWILSWKRATGFSASSTAEEVTRGIEAYGLTAIITGPTSVIGLETARILVLRGVHVVMNIRNTTAGHKIKQEIVNEIPKAKIDVMELNVASLKSVIKFVTEFKASGLPLNILI</sequence>
<dbReference type="SUPFAM" id="SSF51735">
    <property type="entry name" value="NAD(P)-binding Rossmann-fold domains"/>
    <property type="match status" value="1"/>
</dbReference>
<gene>
    <name evidence="1" type="ORF">HanXRQr2_Chr10g0444841</name>
</gene>
<organism evidence="1 2">
    <name type="scientific">Helianthus annuus</name>
    <name type="common">Common sunflower</name>
    <dbReference type="NCBI Taxonomy" id="4232"/>
    <lineage>
        <taxon>Eukaryota</taxon>
        <taxon>Viridiplantae</taxon>
        <taxon>Streptophyta</taxon>
        <taxon>Embryophyta</taxon>
        <taxon>Tracheophyta</taxon>
        <taxon>Spermatophyta</taxon>
        <taxon>Magnoliopsida</taxon>
        <taxon>eudicotyledons</taxon>
        <taxon>Gunneridae</taxon>
        <taxon>Pentapetalae</taxon>
        <taxon>asterids</taxon>
        <taxon>campanulids</taxon>
        <taxon>Asterales</taxon>
        <taxon>Asteraceae</taxon>
        <taxon>Asteroideae</taxon>
        <taxon>Heliantheae alliance</taxon>
        <taxon>Heliantheae</taxon>
        <taxon>Helianthus</taxon>
    </lineage>
</organism>
<comment type="caution">
    <text evidence="1">The sequence shown here is derived from an EMBL/GenBank/DDBJ whole genome shotgun (WGS) entry which is preliminary data.</text>
</comment>
<dbReference type="InterPro" id="IPR055280">
    <property type="entry name" value="TIC32"/>
</dbReference>
<proteinExistence type="predicted"/>
<dbReference type="Gene3D" id="3.40.50.720">
    <property type="entry name" value="NAD(P)-binding Rossmann-like Domain"/>
    <property type="match status" value="1"/>
</dbReference>
<dbReference type="PANTHER" id="PTHR48476:SF1">
    <property type="entry name" value="SHORT-CHAIN DEHYDROGENASE TIC 32, CHLOROPLASTIC-LIKE"/>
    <property type="match status" value="1"/>
</dbReference>
<dbReference type="Gramene" id="mRNA:HanXRQr2_Chr10g0444841">
    <property type="protein sequence ID" value="mRNA:HanXRQr2_Chr10g0444841"/>
    <property type="gene ID" value="HanXRQr2_Chr10g0444841"/>
</dbReference>
<dbReference type="InterPro" id="IPR002347">
    <property type="entry name" value="SDR_fam"/>
</dbReference>
<keyword evidence="2" id="KW-1185">Reference proteome</keyword>
<name>A0A9K3HY99_HELAN</name>
<dbReference type="AlphaFoldDB" id="A0A9K3HY99"/>
<dbReference type="EMBL" id="MNCJ02000325">
    <property type="protein sequence ID" value="KAF5786763.1"/>
    <property type="molecule type" value="Genomic_DNA"/>
</dbReference>
<dbReference type="InterPro" id="IPR036291">
    <property type="entry name" value="NAD(P)-bd_dom_sf"/>
</dbReference>
<dbReference type="Proteomes" id="UP000215914">
    <property type="component" value="Unassembled WGS sequence"/>
</dbReference>
<dbReference type="Pfam" id="PF00106">
    <property type="entry name" value="adh_short"/>
    <property type="match status" value="1"/>
</dbReference>
<dbReference type="PANTHER" id="PTHR48476">
    <property type="entry name" value="SHORT-CHAIN DEHYDROGENASE TIC 32, CHLOROPLASTIC-LIKE"/>
    <property type="match status" value="1"/>
</dbReference>
<reference evidence="1" key="2">
    <citation type="submission" date="2020-06" db="EMBL/GenBank/DDBJ databases">
        <title>Helianthus annuus Genome sequencing and assembly Release 2.</title>
        <authorList>
            <person name="Gouzy J."/>
            <person name="Langlade N."/>
            <person name="Munos S."/>
        </authorList>
    </citation>
    <scope>NUCLEOTIDE SEQUENCE</scope>
    <source>
        <tissue evidence="1">Leaves</tissue>
    </source>
</reference>
<dbReference type="GO" id="GO:0141040">
    <property type="term" value="F:very-long-chain 3-oxoacyl-CoA reductase activity"/>
    <property type="evidence" value="ECO:0007669"/>
    <property type="project" value="UniProtKB-EC"/>
</dbReference>